<comment type="similarity">
    <text evidence="3 7 9">Belongs to the elongation factor P family.</text>
</comment>
<dbReference type="SUPFAM" id="SSF50249">
    <property type="entry name" value="Nucleic acid-binding proteins"/>
    <property type="match status" value="2"/>
</dbReference>
<comment type="function">
    <text evidence="7">Involved in peptide bond synthesis. Stimulates efficient translation and peptide-bond synthesis on native or reconstituted 70S ribosomes in vitro. Probably functions indirectly by altering the affinity of the ribosome for aminoacyl-tRNA, thus increasing their reactivity as acceptors for peptidyl transferase.</text>
</comment>
<evidence type="ECO:0000256" key="9">
    <source>
        <dbReference type="RuleBase" id="RU004389"/>
    </source>
</evidence>
<dbReference type="SMART" id="SM00841">
    <property type="entry name" value="Elong-fact-P_C"/>
    <property type="match status" value="1"/>
</dbReference>
<evidence type="ECO:0000259" key="11">
    <source>
        <dbReference type="SMART" id="SM01185"/>
    </source>
</evidence>
<reference evidence="12 13" key="1">
    <citation type="journal article" date="2010" name="Stand. Genomic Sci.">
        <title>Complete genome sequence of Spirochaeta smaragdinae type strain (SEBR 4228).</title>
        <authorList>
            <person name="Mavromatis K."/>
            <person name="Yasawong M."/>
            <person name="Chertkov O."/>
            <person name="Lapidus A."/>
            <person name="Lucas S."/>
            <person name="Nolan M."/>
            <person name="Del Rio T.G."/>
            <person name="Tice H."/>
            <person name="Cheng J.F."/>
            <person name="Pitluck S."/>
            <person name="Liolios K."/>
            <person name="Ivanova N."/>
            <person name="Tapia R."/>
            <person name="Han C."/>
            <person name="Bruce D."/>
            <person name="Goodwin L."/>
            <person name="Pati A."/>
            <person name="Chen A."/>
            <person name="Palaniappan K."/>
            <person name="Land M."/>
            <person name="Hauser L."/>
            <person name="Chang Y.J."/>
            <person name="Jeffries C.D."/>
            <person name="Detter J.C."/>
            <person name="Rohde M."/>
            <person name="Brambilla E."/>
            <person name="Spring S."/>
            <person name="Goker M."/>
            <person name="Sikorski J."/>
            <person name="Woyke T."/>
            <person name="Bristow J."/>
            <person name="Eisen J.A."/>
            <person name="Markowitz V."/>
            <person name="Hugenholtz P."/>
            <person name="Klenk H.P."/>
            <person name="Kyrpides N.C."/>
        </authorList>
    </citation>
    <scope>NUCLEOTIDE SEQUENCE [LARGE SCALE GENOMIC DNA]</scope>
    <source>
        <strain evidence="13">DSM 11293 / JCM 15392 / SEBR 4228</strain>
    </source>
</reference>
<evidence type="ECO:0000256" key="2">
    <source>
        <dbReference type="ARBA" id="ARBA00004815"/>
    </source>
</evidence>
<dbReference type="Pfam" id="PF08207">
    <property type="entry name" value="EFP_N"/>
    <property type="match status" value="1"/>
</dbReference>
<comment type="pathway">
    <text evidence="2 7">Protein biosynthesis; polypeptide chain elongation.</text>
</comment>
<dbReference type="InterPro" id="IPR013185">
    <property type="entry name" value="Transl_elong_KOW-like"/>
</dbReference>
<dbReference type="STRING" id="573413.Spirs_3666"/>
<dbReference type="KEGG" id="ssm:Spirs_3666"/>
<sequence>MIKAGSIDKGTALLIKGTPYVVVEREFVNPGKGSAFVRLKLKSPSTGQVLRETYKTQDSVEDIIVSDKDCQYLYADNDSYHFMDLETYDQFEVPMQGFEDYKLLMKDGETYNIVFWEDKPLDIKIPFKVVYEVTEAQEAVKGDTVTGATKMVTVETGLQVKVPIFIKQGERIMINTETKEYVERVNQ</sequence>
<dbReference type="InterPro" id="IPR012340">
    <property type="entry name" value="NA-bd_OB-fold"/>
</dbReference>
<accession>E1R7P7</accession>
<feature type="domain" description="Elongation factor P C-terminal" evidence="10">
    <location>
        <begin position="129"/>
        <end position="184"/>
    </location>
</feature>
<dbReference type="InterPro" id="IPR014722">
    <property type="entry name" value="Rib_uL2_dom2"/>
</dbReference>
<dbReference type="SMART" id="SM01185">
    <property type="entry name" value="EFP"/>
    <property type="match status" value="1"/>
</dbReference>
<evidence type="ECO:0000256" key="5">
    <source>
        <dbReference type="ARBA" id="ARBA00022768"/>
    </source>
</evidence>
<dbReference type="HOGENOM" id="CLU_074944_0_2_12"/>
<dbReference type="NCBIfam" id="NF001810">
    <property type="entry name" value="PRK00529.1"/>
    <property type="match status" value="1"/>
</dbReference>
<evidence type="ECO:0000256" key="3">
    <source>
        <dbReference type="ARBA" id="ARBA00009479"/>
    </source>
</evidence>
<evidence type="ECO:0000256" key="8">
    <source>
        <dbReference type="NCBIfam" id="TIGR00038"/>
    </source>
</evidence>
<dbReference type="Gene3D" id="2.40.50.140">
    <property type="entry name" value="Nucleic acid-binding proteins"/>
    <property type="match status" value="2"/>
</dbReference>
<dbReference type="AlphaFoldDB" id="E1R7P7"/>
<dbReference type="PIRSF" id="PIRSF005901">
    <property type="entry name" value="EF-P"/>
    <property type="match status" value="1"/>
</dbReference>
<dbReference type="InterPro" id="IPR001059">
    <property type="entry name" value="Transl_elong_P/YeiP_cen"/>
</dbReference>
<dbReference type="GO" id="GO:0003746">
    <property type="term" value="F:translation elongation factor activity"/>
    <property type="evidence" value="ECO:0007669"/>
    <property type="project" value="UniProtKB-UniRule"/>
</dbReference>
<dbReference type="Proteomes" id="UP000002318">
    <property type="component" value="Chromosome"/>
</dbReference>
<dbReference type="FunFam" id="2.30.30.30:FF:000003">
    <property type="entry name" value="Elongation factor P"/>
    <property type="match status" value="1"/>
</dbReference>
<dbReference type="CDD" id="cd04470">
    <property type="entry name" value="S1_EF-P_repeat_1"/>
    <property type="match status" value="1"/>
</dbReference>
<dbReference type="EMBL" id="CP002116">
    <property type="protein sequence ID" value="ADK82752.1"/>
    <property type="molecule type" value="Genomic_DNA"/>
</dbReference>
<evidence type="ECO:0000313" key="13">
    <source>
        <dbReference type="Proteomes" id="UP000002318"/>
    </source>
</evidence>
<evidence type="ECO:0000256" key="6">
    <source>
        <dbReference type="ARBA" id="ARBA00022917"/>
    </source>
</evidence>
<dbReference type="FunFam" id="2.40.50.140:FF:000009">
    <property type="entry name" value="Elongation factor P"/>
    <property type="match status" value="1"/>
</dbReference>
<name>E1R7P7_SEDSS</name>
<dbReference type="GO" id="GO:0043043">
    <property type="term" value="P:peptide biosynthetic process"/>
    <property type="evidence" value="ECO:0007669"/>
    <property type="project" value="InterPro"/>
</dbReference>
<dbReference type="eggNOG" id="COG0231">
    <property type="taxonomic scope" value="Bacteria"/>
</dbReference>
<dbReference type="FunFam" id="2.40.50.140:FF:000004">
    <property type="entry name" value="Elongation factor P"/>
    <property type="match status" value="1"/>
</dbReference>
<evidence type="ECO:0000259" key="10">
    <source>
        <dbReference type="SMART" id="SM00841"/>
    </source>
</evidence>
<dbReference type="InterPro" id="IPR020599">
    <property type="entry name" value="Transl_elong_fac_P/YeiP"/>
</dbReference>
<protein>
    <recommendedName>
        <fullName evidence="7 8">Elongation factor P</fullName>
        <shortName evidence="7">EF-P</shortName>
    </recommendedName>
</protein>
<evidence type="ECO:0000313" key="12">
    <source>
        <dbReference type="EMBL" id="ADK82752.1"/>
    </source>
</evidence>
<keyword evidence="13" id="KW-1185">Reference proteome</keyword>
<dbReference type="InterPro" id="IPR013852">
    <property type="entry name" value="Transl_elong_P/YeiP_CS"/>
</dbReference>
<dbReference type="CDD" id="cd05794">
    <property type="entry name" value="S1_EF-P_repeat_2"/>
    <property type="match status" value="1"/>
</dbReference>
<keyword evidence="6 7" id="KW-0648">Protein biosynthesis</keyword>
<evidence type="ECO:0000256" key="4">
    <source>
        <dbReference type="ARBA" id="ARBA00022490"/>
    </source>
</evidence>
<dbReference type="Pfam" id="PF09285">
    <property type="entry name" value="Elong-fact-P_C"/>
    <property type="match status" value="1"/>
</dbReference>
<dbReference type="NCBIfam" id="TIGR00038">
    <property type="entry name" value="efp"/>
    <property type="match status" value="1"/>
</dbReference>
<dbReference type="SUPFAM" id="SSF50104">
    <property type="entry name" value="Translation proteins SH3-like domain"/>
    <property type="match status" value="1"/>
</dbReference>
<keyword evidence="5 7" id="KW-0251">Elongation factor</keyword>
<dbReference type="PANTHER" id="PTHR30053:SF14">
    <property type="entry name" value="TRANSLATION ELONGATION FACTOR KOW-LIKE DOMAIN-CONTAINING PROTEIN"/>
    <property type="match status" value="1"/>
</dbReference>
<dbReference type="InterPro" id="IPR011768">
    <property type="entry name" value="Transl_elongation_fac_P"/>
</dbReference>
<dbReference type="OrthoDB" id="9801844at2"/>
<feature type="domain" description="Translation elongation factor P/YeiP central" evidence="11">
    <location>
        <begin position="67"/>
        <end position="121"/>
    </location>
</feature>
<dbReference type="RefSeq" id="WP_013256211.1">
    <property type="nucleotide sequence ID" value="NC_014364.1"/>
</dbReference>
<dbReference type="InterPro" id="IPR008991">
    <property type="entry name" value="Translation_prot_SH3-like_sf"/>
</dbReference>
<evidence type="ECO:0000256" key="1">
    <source>
        <dbReference type="ARBA" id="ARBA00004496"/>
    </source>
</evidence>
<organism evidence="12 13">
    <name type="scientific">Sediminispirochaeta smaragdinae (strain DSM 11293 / JCM 15392 / SEBR 4228)</name>
    <name type="common">Spirochaeta smaragdinae</name>
    <dbReference type="NCBI Taxonomy" id="573413"/>
    <lineage>
        <taxon>Bacteria</taxon>
        <taxon>Pseudomonadati</taxon>
        <taxon>Spirochaetota</taxon>
        <taxon>Spirochaetia</taxon>
        <taxon>Spirochaetales</taxon>
        <taxon>Spirochaetaceae</taxon>
        <taxon>Sediminispirochaeta</taxon>
    </lineage>
</organism>
<evidence type="ECO:0000256" key="7">
    <source>
        <dbReference type="HAMAP-Rule" id="MF_00141"/>
    </source>
</evidence>
<gene>
    <name evidence="7" type="primary">efp</name>
    <name evidence="12" type="ordered locus">Spirs_3666</name>
</gene>
<dbReference type="HAMAP" id="MF_00141">
    <property type="entry name" value="EF_P"/>
    <property type="match status" value="1"/>
</dbReference>
<dbReference type="Pfam" id="PF01132">
    <property type="entry name" value="EFP"/>
    <property type="match status" value="1"/>
</dbReference>
<dbReference type="Gene3D" id="2.30.30.30">
    <property type="match status" value="1"/>
</dbReference>
<proteinExistence type="inferred from homology"/>
<keyword evidence="4 7" id="KW-0963">Cytoplasm</keyword>
<dbReference type="PANTHER" id="PTHR30053">
    <property type="entry name" value="ELONGATION FACTOR P"/>
    <property type="match status" value="1"/>
</dbReference>
<dbReference type="InterPro" id="IPR015365">
    <property type="entry name" value="Elong-fact-P_C"/>
</dbReference>
<dbReference type="GO" id="GO:0005829">
    <property type="term" value="C:cytosol"/>
    <property type="evidence" value="ECO:0007669"/>
    <property type="project" value="UniProtKB-ARBA"/>
</dbReference>
<comment type="subcellular location">
    <subcellularLocation>
        <location evidence="1 7">Cytoplasm</location>
    </subcellularLocation>
</comment>
<dbReference type="PROSITE" id="PS01275">
    <property type="entry name" value="EFP"/>
    <property type="match status" value="1"/>
</dbReference>
<dbReference type="UniPathway" id="UPA00345"/>